<comment type="caution">
    <text evidence="2">The sequence shown here is derived from an EMBL/GenBank/DDBJ whole genome shotgun (WGS) entry which is preliminary data.</text>
</comment>
<dbReference type="AlphaFoldDB" id="A0A1Q9JIW0"/>
<dbReference type="EMBL" id="MJIE01000001">
    <property type="protein sequence ID" value="OLR56140.1"/>
    <property type="molecule type" value="Genomic_DNA"/>
</dbReference>
<keyword evidence="1" id="KW-0479">Metal-binding</keyword>
<evidence type="ECO:0000256" key="1">
    <source>
        <dbReference type="ARBA" id="ARBA00022723"/>
    </source>
</evidence>
<dbReference type="InterPro" id="IPR058739">
    <property type="entry name" value="NicX"/>
</dbReference>
<dbReference type="InterPro" id="IPR052170">
    <property type="entry name" value="M29_Exopeptidase"/>
</dbReference>
<dbReference type="Pfam" id="PF26233">
    <property type="entry name" value="NicX"/>
    <property type="match status" value="1"/>
</dbReference>
<keyword evidence="2" id="KW-0031">Aminopeptidase</keyword>
<dbReference type="Proteomes" id="UP000187404">
    <property type="component" value="Unassembled WGS sequence"/>
</dbReference>
<reference evidence="2 3" key="1">
    <citation type="journal article" date="2016" name="Appl. Environ. Microbiol.">
        <title>Function and Phylogeny of Bacterial Butyryl Coenzyme A:Acetate Transferases and Their Diversity in the Proximal Colon of Swine.</title>
        <authorList>
            <person name="Trachsel J."/>
            <person name="Bayles D.O."/>
            <person name="Looft T."/>
            <person name="Levine U.Y."/>
            <person name="Allen H.K."/>
        </authorList>
    </citation>
    <scope>NUCLEOTIDE SEQUENCE [LARGE SCALE GENOMIC DNA]</scope>
    <source>
        <strain evidence="2 3">68-3-10</strain>
    </source>
</reference>
<gene>
    <name evidence="2" type="ORF">BHK98_08725</name>
</gene>
<dbReference type="InterPro" id="IPR035097">
    <property type="entry name" value="M29_N-terminal"/>
</dbReference>
<dbReference type="SUPFAM" id="SSF144052">
    <property type="entry name" value="Thermophilic metalloprotease-like"/>
    <property type="match status" value="1"/>
</dbReference>
<name>A0A1Q9JIW0_9FIRM</name>
<dbReference type="PANTHER" id="PTHR34448">
    <property type="entry name" value="AMINOPEPTIDASE"/>
    <property type="match status" value="1"/>
</dbReference>
<dbReference type="GO" id="GO:0046872">
    <property type="term" value="F:metal ion binding"/>
    <property type="evidence" value="ECO:0007669"/>
    <property type="project" value="UniProtKB-KW"/>
</dbReference>
<keyword evidence="3" id="KW-1185">Reference proteome</keyword>
<accession>A0A1Q9JIW0</accession>
<evidence type="ECO:0000313" key="2">
    <source>
        <dbReference type="EMBL" id="OLR56140.1"/>
    </source>
</evidence>
<dbReference type="Gene3D" id="3.40.1830.10">
    <property type="entry name" value="Thermophilic metalloprotease (M29)"/>
    <property type="match status" value="1"/>
</dbReference>
<keyword evidence="2" id="KW-0645">Protease</keyword>
<dbReference type="STRING" id="1261640.BHK98_08725"/>
<dbReference type="GO" id="GO:0004177">
    <property type="term" value="F:aminopeptidase activity"/>
    <property type="evidence" value="ECO:0007669"/>
    <property type="project" value="UniProtKB-KW"/>
</dbReference>
<proteinExistence type="predicted"/>
<organism evidence="2 3">
    <name type="scientific">Hornefia porci</name>
    <dbReference type="NCBI Taxonomy" id="2652292"/>
    <lineage>
        <taxon>Bacteria</taxon>
        <taxon>Bacillati</taxon>
        <taxon>Bacillota</taxon>
        <taxon>Clostridia</taxon>
        <taxon>Peptostreptococcales</taxon>
        <taxon>Anaerovoracaceae</taxon>
        <taxon>Hornefia</taxon>
    </lineage>
</organism>
<dbReference type="OrthoDB" id="9803993at2"/>
<dbReference type="PANTHER" id="PTHR34448:SF1">
    <property type="entry name" value="BLL6088 PROTEIN"/>
    <property type="match status" value="1"/>
</dbReference>
<sequence>MKMFKYELQNAADCLVKDMFRVKKGETVVITADTCSYEDVVDAVASSAAAAGAKLLVINMPTPGGVGKAADPDLPVEALSAVLTKADVWMEFNHQWLLYSTPFENAMRDNKSLRYMCLVDIDAAVFTRIIGSVDLEQLKKFMIAAREKHLGAKVMRVTTPAGTDVSFEIDPGHLMQLDYGDASAPGMWMAPGQFNIVPRFGTVNGRIVFDGTVTPPFGKQLSENISLTVENGVIQKVEGGREAVQYESWLKSFEDPGMFKMAHIAYGFNPGAILTGNVVEDERVWGCTEWGIGYVSPLDAPPAGQDAASHTDGICLNTSVWLDGEPFMEEGRIVDPELKALSPVK</sequence>
<protein>
    <submittedName>
        <fullName evidence="2">Leucyl aminopeptidase</fullName>
    </submittedName>
</protein>
<keyword evidence="2" id="KW-0378">Hydrolase</keyword>
<evidence type="ECO:0000313" key="3">
    <source>
        <dbReference type="Proteomes" id="UP000187404"/>
    </source>
</evidence>